<feature type="domain" description="USP" evidence="2">
    <location>
        <begin position="61"/>
        <end position="151"/>
    </location>
</feature>
<dbReference type="Pfam" id="PF00443">
    <property type="entry name" value="UCH"/>
    <property type="match status" value="1"/>
</dbReference>
<accession>A0AA38CQR4</accession>
<dbReference type="GO" id="GO:0005634">
    <property type="term" value="C:nucleus"/>
    <property type="evidence" value="ECO:0007669"/>
    <property type="project" value="TreeGrafter"/>
</dbReference>
<evidence type="ECO:0000313" key="3">
    <source>
        <dbReference type="EMBL" id="KAH9304351.1"/>
    </source>
</evidence>
<dbReference type="GO" id="GO:0004843">
    <property type="term" value="F:cysteine-type deubiquitinase activity"/>
    <property type="evidence" value="ECO:0007669"/>
    <property type="project" value="InterPro"/>
</dbReference>
<dbReference type="FunFam" id="3.90.70.10:FF:000119">
    <property type="entry name" value="Ubiquitin specific peptidase 36"/>
    <property type="match status" value="1"/>
</dbReference>
<dbReference type="InterPro" id="IPR018200">
    <property type="entry name" value="USP_CS"/>
</dbReference>
<comment type="similarity">
    <text evidence="1">Belongs to the peptidase C19 family.</text>
</comment>
<evidence type="ECO:0000313" key="4">
    <source>
        <dbReference type="Proteomes" id="UP000824469"/>
    </source>
</evidence>
<dbReference type="InterPro" id="IPR050164">
    <property type="entry name" value="Peptidase_C19"/>
</dbReference>
<keyword evidence="4" id="KW-1185">Reference proteome</keyword>
<dbReference type="AlphaFoldDB" id="A0AA38CQR4"/>
<reference evidence="3 4" key="1">
    <citation type="journal article" date="2021" name="Nat. Plants">
        <title>The Taxus genome provides insights into paclitaxel biosynthesis.</title>
        <authorList>
            <person name="Xiong X."/>
            <person name="Gou J."/>
            <person name="Liao Q."/>
            <person name="Li Y."/>
            <person name="Zhou Q."/>
            <person name="Bi G."/>
            <person name="Li C."/>
            <person name="Du R."/>
            <person name="Wang X."/>
            <person name="Sun T."/>
            <person name="Guo L."/>
            <person name="Liang H."/>
            <person name="Lu P."/>
            <person name="Wu Y."/>
            <person name="Zhang Z."/>
            <person name="Ro D.K."/>
            <person name="Shang Y."/>
            <person name="Huang S."/>
            <person name="Yan J."/>
        </authorList>
    </citation>
    <scope>NUCLEOTIDE SEQUENCE [LARGE SCALE GENOMIC DNA]</scope>
    <source>
        <strain evidence="3">Ta-2019</strain>
    </source>
</reference>
<organism evidence="3 4">
    <name type="scientific">Taxus chinensis</name>
    <name type="common">Chinese yew</name>
    <name type="synonym">Taxus wallichiana var. chinensis</name>
    <dbReference type="NCBI Taxonomy" id="29808"/>
    <lineage>
        <taxon>Eukaryota</taxon>
        <taxon>Viridiplantae</taxon>
        <taxon>Streptophyta</taxon>
        <taxon>Embryophyta</taxon>
        <taxon>Tracheophyta</taxon>
        <taxon>Spermatophyta</taxon>
        <taxon>Pinopsida</taxon>
        <taxon>Pinidae</taxon>
        <taxon>Conifers II</taxon>
        <taxon>Cupressales</taxon>
        <taxon>Taxaceae</taxon>
        <taxon>Taxus</taxon>
    </lineage>
</organism>
<proteinExistence type="inferred from homology"/>
<dbReference type="Gene3D" id="3.90.70.10">
    <property type="entry name" value="Cysteine proteinases"/>
    <property type="match status" value="1"/>
</dbReference>
<dbReference type="Proteomes" id="UP000824469">
    <property type="component" value="Unassembled WGS sequence"/>
</dbReference>
<dbReference type="GO" id="GO:0016579">
    <property type="term" value="P:protein deubiquitination"/>
    <property type="evidence" value="ECO:0007669"/>
    <property type="project" value="InterPro"/>
</dbReference>
<feature type="non-terminal residue" evidence="3">
    <location>
        <position position="1"/>
    </location>
</feature>
<protein>
    <recommendedName>
        <fullName evidence="2">USP domain-containing protein</fullName>
    </recommendedName>
</protein>
<dbReference type="OMA" id="CTSHENH"/>
<dbReference type="EMBL" id="JAHRHJ020000008">
    <property type="protein sequence ID" value="KAH9304351.1"/>
    <property type="molecule type" value="Genomic_DNA"/>
</dbReference>
<evidence type="ECO:0000259" key="2">
    <source>
        <dbReference type="PROSITE" id="PS50235"/>
    </source>
</evidence>
<name>A0AA38CQR4_TAXCH</name>
<sequence>MTPAQGDSKNAISLKASSSGVLLANSNGTSDGTLPKPKKVLFPYETFVEFFNWDKANLVPCGLLNCGNSCFANVVLQCLTCTRPLVAYLLERSHMPTCARNDWCFLCELHQHIQRVYQSEEPFSPFGILCHIPKMGGNLGSGKQEDAHEFM</sequence>
<dbReference type="SUPFAM" id="SSF54001">
    <property type="entry name" value="Cysteine proteinases"/>
    <property type="match status" value="1"/>
</dbReference>
<dbReference type="InterPro" id="IPR001394">
    <property type="entry name" value="Peptidase_C19_UCH"/>
</dbReference>
<comment type="caution">
    <text evidence="3">The sequence shown here is derived from an EMBL/GenBank/DDBJ whole genome shotgun (WGS) entry which is preliminary data.</text>
</comment>
<evidence type="ECO:0000256" key="1">
    <source>
        <dbReference type="ARBA" id="ARBA00009085"/>
    </source>
</evidence>
<dbReference type="PANTHER" id="PTHR24006">
    <property type="entry name" value="UBIQUITIN CARBOXYL-TERMINAL HYDROLASE"/>
    <property type="match status" value="1"/>
</dbReference>
<gene>
    <name evidence="3" type="ORF">KI387_008755</name>
</gene>
<dbReference type="PANTHER" id="PTHR24006:SF677">
    <property type="entry name" value="UBIQUITIN CARBOXYL-TERMINAL HYDROLASE 19"/>
    <property type="match status" value="1"/>
</dbReference>
<dbReference type="InterPro" id="IPR038765">
    <property type="entry name" value="Papain-like_cys_pep_sf"/>
</dbReference>
<dbReference type="PROSITE" id="PS00972">
    <property type="entry name" value="USP_1"/>
    <property type="match status" value="1"/>
</dbReference>
<dbReference type="GO" id="GO:0005829">
    <property type="term" value="C:cytosol"/>
    <property type="evidence" value="ECO:0007669"/>
    <property type="project" value="TreeGrafter"/>
</dbReference>
<dbReference type="InterPro" id="IPR028889">
    <property type="entry name" value="USP"/>
</dbReference>
<dbReference type="PROSITE" id="PS50235">
    <property type="entry name" value="USP_3"/>
    <property type="match status" value="1"/>
</dbReference>